<dbReference type="GO" id="GO:0005840">
    <property type="term" value="C:ribosome"/>
    <property type="evidence" value="ECO:0007669"/>
    <property type="project" value="UniProtKB-KW"/>
</dbReference>
<evidence type="ECO:0000313" key="10">
    <source>
        <dbReference type="EMBL" id="MCX2801626.1"/>
    </source>
</evidence>
<keyword evidence="5 8" id="KW-0689">Ribosomal protein</keyword>
<protein>
    <recommendedName>
        <fullName evidence="7 8">Large ribosomal subunit protein bL31</fullName>
    </recommendedName>
</protein>
<dbReference type="GO" id="GO:1990904">
    <property type="term" value="C:ribonucleoprotein complex"/>
    <property type="evidence" value="ECO:0007669"/>
    <property type="project" value="UniProtKB-KW"/>
</dbReference>
<reference evidence="9" key="1">
    <citation type="submission" date="2016-03" db="EMBL/GenBank/DDBJ databases">
        <authorList>
            <person name="Ploux O."/>
        </authorList>
    </citation>
    <scope>NUCLEOTIDE SEQUENCE [LARGE SCALE GENOMIC DNA]</scope>
    <source>
        <strain evidence="9">DAU221</strain>
    </source>
</reference>
<dbReference type="SUPFAM" id="SSF143800">
    <property type="entry name" value="L28p-like"/>
    <property type="match status" value="1"/>
</dbReference>
<dbReference type="Pfam" id="PF01197">
    <property type="entry name" value="Ribosomal_L31"/>
    <property type="match status" value="1"/>
</dbReference>
<dbReference type="InterPro" id="IPR042105">
    <property type="entry name" value="Ribosomal_bL31_sf"/>
</dbReference>
<dbReference type="InterPro" id="IPR002150">
    <property type="entry name" value="Ribosomal_bL31"/>
</dbReference>
<name>A0A143HQT8_MICTH</name>
<evidence type="ECO:0000256" key="4">
    <source>
        <dbReference type="ARBA" id="ARBA00022884"/>
    </source>
</evidence>
<comment type="similarity">
    <text evidence="1 8">Belongs to the bacterial ribosomal protein bL31 family. Type A subfamily.</text>
</comment>
<evidence type="ECO:0000313" key="9">
    <source>
        <dbReference type="EMBL" id="AMX03837.1"/>
    </source>
</evidence>
<evidence type="ECO:0000256" key="5">
    <source>
        <dbReference type="ARBA" id="ARBA00022980"/>
    </source>
</evidence>
<gene>
    <name evidence="8 9" type="primary">rpmE</name>
    <name evidence="9" type="ORF">A3224_15685</name>
    <name evidence="10" type="ORF">OQJ68_07500</name>
</gene>
<dbReference type="AlphaFoldDB" id="A0A143HQT8"/>
<dbReference type="InterPro" id="IPR034704">
    <property type="entry name" value="Ribosomal_bL28/bL31-like_sf"/>
</dbReference>
<keyword evidence="6 8" id="KW-0687">Ribonucleoprotein</keyword>
<dbReference type="GO" id="GO:0003735">
    <property type="term" value="F:structural constituent of ribosome"/>
    <property type="evidence" value="ECO:0007669"/>
    <property type="project" value="InterPro"/>
</dbReference>
<dbReference type="GeneID" id="76609470"/>
<dbReference type="PRINTS" id="PR01249">
    <property type="entry name" value="RIBOSOMALL31"/>
</dbReference>
<dbReference type="PROSITE" id="PS01143">
    <property type="entry name" value="RIBOSOMAL_L31"/>
    <property type="match status" value="1"/>
</dbReference>
<dbReference type="NCBIfam" id="NF001809">
    <property type="entry name" value="PRK00528.1"/>
    <property type="match status" value="1"/>
</dbReference>
<dbReference type="STRING" id="252514.A3224_15685"/>
<dbReference type="GO" id="GO:0019843">
    <property type="term" value="F:rRNA binding"/>
    <property type="evidence" value="ECO:0007669"/>
    <property type="project" value="UniProtKB-KW"/>
</dbReference>
<evidence type="ECO:0000256" key="1">
    <source>
        <dbReference type="ARBA" id="ARBA00009296"/>
    </source>
</evidence>
<feature type="binding site" evidence="8">
    <location>
        <position position="37"/>
    </location>
    <ligand>
        <name>Zn(2+)</name>
        <dbReference type="ChEBI" id="CHEBI:29105"/>
    </ligand>
</feature>
<dbReference type="Proteomes" id="UP001209730">
    <property type="component" value="Unassembled WGS sequence"/>
</dbReference>
<keyword evidence="3 8" id="KW-0699">rRNA-binding</keyword>
<evidence type="ECO:0000256" key="8">
    <source>
        <dbReference type="HAMAP-Rule" id="MF_00501"/>
    </source>
</evidence>
<dbReference type="NCBIfam" id="TIGR00105">
    <property type="entry name" value="L31"/>
    <property type="match status" value="1"/>
</dbReference>
<dbReference type="Proteomes" id="UP000076077">
    <property type="component" value="Chromosome"/>
</dbReference>
<comment type="function">
    <text evidence="8">Binds the 23S rRNA.</text>
</comment>
<feature type="binding site" evidence="8">
    <location>
        <position position="16"/>
    </location>
    <ligand>
        <name>Zn(2+)</name>
        <dbReference type="ChEBI" id="CHEBI:29105"/>
    </ligand>
</feature>
<dbReference type="KEGG" id="mthd:A3224_15685"/>
<keyword evidence="8" id="KW-0862">Zinc</keyword>
<dbReference type="GO" id="GO:0046872">
    <property type="term" value="F:metal ion binding"/>
    <property type="evidence" value="ECO:0007669"/>
    <property type="project" value="UniProtKB-KW"/>
</dbReference>
<accession>A0A143HQT8</accession>
<dbReference type="RefSeq" id="WP_067156799.1">
    <property type="nucleotide sequence ID" value="NZ_CP014864.1"/>
</dbReference>
<dbReference type="NCBIfam" id="NF000612">
    <property type="entry name" value="PRK00019.1"/>
    <property type="match status" value="1"/>
</dbReference>
<dbReference type="GO" id="GO:0006412">
    <property type="term" value="P:translation"/>
    <property type="evidence" value="ECO:0007669"/>
    <property type="project" value="UniProtKB-UniRule"/>
</dbReference>
<keyword evidence="4 8" id="KW-0694">RNA-binding</keyword>
<reference evidence="10" key="3">
    <citation type="submission" date="2022-11" db="EMBL/GenBank/DDBJ databases">
        <title>Chitin-degrading and fungicidal potential of chitinolytic bacterial strains from marine environment of the Pacific Ocean regions.</title>
        <authorList>
            <person name="Pentekhina I."/>
            <person name="Nedashkovskaya O."/>
            <person name="Seitkalieva A."/>
            <person name="Podvolotskaya A."/>
            <person name="Tekutyeva L."/>
            <person name="Balabanova L."/>
        </authorList>
    </citation>
    <scope>NUCLEOTIDE SEQUENCE</scope>
    <source>
        <strain evidence="10">KMM 6838</strain>
    </source>
</reference>
<reference evidence="11" key="2">
    <citation type="submission" date="2016-03" db="EMBL/GenBank/DDBJ databases">
        <authorList>
            <person name="Lee Y.-S."/>
            <person name="Choi Y.-L."/>
        </authorList>
    </citation>
    <scope>NUCLEOTIDE SEQUENCE [LARGE SCALE GENOMIC DNA]</scope>
    <source>
        <strain evidence="11">DAU221</strain>
    </source>
</reference>
<dbReference type="PANTHER" id="PTHR33280:SF6">
    <property type="entry name" value="LARGE RIBOSOMAL SUBUNIT PROTEIN BL31A"/>
    <property type="match status" value="1"/>
</dbReference>
<organism evidence="9 11">
    <name type="scientific">Microbulbifer thermotolerans</name>
    <dbReference type="NCBI Taxonomy" id="252514"/>
    <lineage>
        <taxon>Bacteria</taxon>
        <taxon>Pseudomonadati</taxon>
        <taxon>Pseudomonadota</taxon>
        <taxon>Gammaproteobacteria</taxon>
        <taxon>Cellvibrionales</taxon>
        <taxon>Microbulbiferaceae</taxon>
        <taxon>Microbulbifer</taxon>
    </lineage>
</organism>
<dbReference type="Gene3D" id="4.10.830.30">
    <property type="entry name" value="Ribosomal protein L31"/>
    <property type="match status" value="1"/>
</dbReference>
<evidence type="ECO:0000256" key="6">
    <source>
        <dbReference type="ARBA" id="ARBA00023274"/>
    </source>
</evidence>
<evidence type="ECO:0000256" key="2">
    <source>
        <dbReference type="ARBA" id="ARBA00011838"/>
    </source>
</evidence>
<keyword evidence="11" id="KW-1185">Reference proteome</keyword>
<feature type="binding site" evidence="8">
    <location>
        <position position="40"/>
    </location>
    <ligand>
        <name>Zn(2+)</name>
        <dbReference type="ChEBI" id="CHEBI:29105"/>
    </ligand>
</feature>
<evidence type="ECO:0000256" key="7">
    <source>
        <dbReference type="ARBA" id="ARBA00035687"/>
    </source>
</evidence>
<comment type="subunit">
    <text evidence="2 8">Part of the 50S ribosomal subunit.</text>
</comment>
<dbReference type="PANTHER" id="PTHR33280">
    <property type="entry name" value="50S RIBOSOMAL PROTEIN L31, CHLOROPLASTIC"/>
    <property type="match status" value="1"/>
</dbReference>
<dbReference type="OrthoDB" id="9803251at2"/>
<sequence>MKADIHPNYSEITATCSCGNVIKTRSTLGKDIQIDVCSRCHPFYTGKQKQATTGGRVDRFKKRFGSRISSK</sequence>
<dbReference type="EMBL" id="JAPHQB010000009">
    <property type="protein sequence ID" value="MCX2801626.1"/>
    <property type="molecule type" value="Genomic_DNA"/>
</dbReference>
<dbReference type="HAMAP" id="MF_00501">
    <property type="entry name" value="Ribosomal_bL31_1"/>
    <property type="match status" value="1"/>
</dbReference>
<evidence type="ECO:0000256" key="3">
    <source>
        <dbReference type="ARBA" id="ARBA00022730"/>
    </source>
</evidence>
<proteinExistence type="inferred from homology"/>
<dbReference type="InterPro" id="IPR027491">
    <property type="entry name" value="Ribosomal_bL31_A"/>
</dbReference>
<comment type="cofactor">
    <cofactor evidence="8">
        <name>Zn(2+)</name>
        <dbReference type="ChEBI" id="CHEBI:29105"/>
    </cofactor>
    <text evidence="8">Binds 1 zinc ion per subunit.</text>
</comment>
<dbReference type="EMBL" id="CP014864">
    <property type="protein sequence ID" value="AMX03837.1"/>
    <property type="molecule type" value="Genomic_DNA"/>
</dbReference>
<feature type="binding site" evidence="8">
    <location>
        <position position="18"/>
    </location>
    <ligand>
        <name>Zn(2+)</name>
        <dbReference type="ChEBI" id="CHEBI:29105"/>
    </ligand>
</feature>
<keyword evidence="8" id="KW-0479">Metal-binding</keyword>
<evidence type="ECO:0000313" key="11">
    <source>
        <dbReference type="Proteomes" id="UP000076077"/>
    </source>
</evidence>